<evidence type="ECO:0000256" key="1">
    <source>
        <dbReference type="SAM" id="MobiDB-lite"/>
    </source>
</evidence>
<reference evidence="2 3" key="1">
    <citation type="journal article" date="2016" name="DNA Res.">
        <title>The draft genome of MD-2 pineapple using hybrid error correction of long reads.</title>
        <authorList>
            <person name="Redwan R.M."/>
            <person name="Saidin A."/>
            <person name="Kumar S.V."/>
        </authorList>
    </citation>
    <scope>NUCLEOTIDE SEQUENCE [LARGE SCALE GENOMIC DNA]</scope>
    <source>
        <strain evidence="3">cv. MD2</strain>
        <tissue evidence="2">Leaf</tissue>
    </source>
</reference>
<dbReference type="EMBL" id="LSRQ01000432">
    <property type="protein sequence ID" value="OAY82858.1"/>
    <property type="molecule type" value="Genomic_DNA"/>
</dbReference>
<dbReference type="PANTHER" id="PTHR36002">
    <property type="entry name" value="PYRD"/>
    <property type="match status" value="1"/>
</dbReference>
<dbReference type="AlphaFoldDB" id="A0A199W0W5"/>
<organism evidence="2 3">
    <name type="scientific">Ananas comosus</name>
    <name type="common">Pineapple</name>
    <name type="synonym">Ananas ananas</name>
    <dbReference type="NCBI Taxonomy" id="4615"/>
    <lineage>
        <taxon>Eukaryota</taxon>
        <taxon>Viridiplantae</taxon>
        <taxon>Streptophyta</taxon>
        <taxon>Embryophyta</taxon>
        <taxon>Tracheophyta</taxon>
        <taxon>Spermatophyta</taxon>
        <taxon>Magnoliopsida</taxon>
        <taxon>Liliopsida</taxon>
        <taxon>Poales</taxon>
        <taxon>Bromeliaceae</taxon>
        <taxon>Bromelioideae</taxon>
        <taxon>Ananas</taxon>
    </lineage>
</organism>
<proteinExistence type="predicted"/>
<feature type="compositionally biased region" description="Low complexity" evidence="1">
    <location>
        <begin position="75"/>
        <end position="86"/>
    </location>
</feature>
<gene>
    <name evidence="2" type="ORF">ACMD2_06331</name>
</gene>
<comment type="caution">
    <text evidence="2">The sequence shown here is derived from an EMBL/GenBank/DDBJ whole genome shotgun (WGS) entry which is preliminary data.</text>
</comment>
<feature type="region of interest" description="Disordered" evidence="1">
    <location>
        <begin position="75"/>
        <end position="105"/>
    </location>
</feature>
<protein>
    <submittedName>
        <fullName evidence="2">Uncharacterized protein</fullName>
    </submittedName>
</protein>
<sequence>MLRLRGGLDASAIGNSINAGFQGSTITRIMSLACLVCHGMESPSHSFRSYSVSSSEEEGRCGAVVSCLTRKVPVPGGNTNPNGIGTSKVSPFPVMSSGQGITGAPRLERSRAVTRDLVRDWNFDEILLGR</sequence>
<dbReference type="PANTHER" id="PTHR36002:SF1">
    <property type="entry name" value="PYRD"/>
    <property type="match status" value="1"/>
</dbReference>
<evidence type="ECO:0000313" key="2">
    <source>
        <dbReference type="EMBL" id="OAY82858.1"/>
    </source>
</evidence>
<dbReference type="STRING" id="4615.A0A199W0W5"/>
<evidence type="ECO:0000313" key="3">
    <source>
        <dbReference type="Proteomes" id="UP000092600"/>
    </source>
</evidence>
<name>A0A199W0W5_ANACO</name>
<dbReference type="Proteomes" id="UP000092600">
    <property type="component" value="Unassembled WGS sequence"/>
</dbReference>
<accession>A0A199W0W5</accession>